<dbReference type="AlphaFoldDB" id="A0A1C5JJZ1"/>
<dbReference type="EMBL" id="LT607753">
    <property type="protein sequence ID" value="SCG70808.1"/>
    <property type="molecule type" value="Genomic_DNA"/>
</dbReference>
<reference evidence="4" key="1">
    <citation type="submission" date="2016-06" db="EMBL/GenBank/DDBJ databases">
        <authorList>
            <person name="Varghese N."/>
            <person name="Submissions Spin"/>
        </authorList>
    </citation>
    <scope>NUCLEOTIDE SEQUENCE [LARGE SCALE GENOMIC DNA]</scope>
    <source>
        <strain evidence="4">DSM 45161</strain>
    </source>
</reference>
<keyword evidence="4" id="KW-1185">Reference proteome</keyword>
<dbReference type="PROSITE" id="PS51257">
    <property type="entry name" value="PROKAR_LIPOPROTEIN"/>
    <property type="match status" value="1"/>
</dbReference>
<feature type="compositionally biased region" description="Pro residues" evidence="1">
    <location>
        <begin position="55"/>
        <end position="81"/>
    </location>
</feature>
<evidence type="ECO:0000256" key="1">
    <source>
        <dbReference type="SAM" id="MobiDB-lite"/>
    </source>
</evidence>
<keyword evidence="2" id="KW-0732">Signal</keyword>
<evidence type="ECO:0000313" key="3">
    <source>
        <dbReference type="EMBL" id="SCG70808.1"/>
    </source>
</evidence>
<dbReference type="Proteomes" id="UP000198215">
    <property type="component" value="Chromosome I"/>
</dbReference>
<feature type="chain" id="PRO_5039662904" evidence="2">
    <location>
        <begin position="31"/>
        <end position="187"/>
    </location>
</feature>
<name>A0A1C5JJZ1_9ACTN</name>
<gene>
    <name evidence="3" type="ORF">GA0070614_4744</name>
</gene>
<feature type="region of interest" description="Disordered" evidence="1">
    <location>
        <begin position="28"/>
        <end position="91"/>
    </location>
</feature>
<evidence type="ECO:0000313" key="4">
    <source>
        <dbReference type="Proteomes" id="UP000198215"/>
    </source>
</evidence>
<feature type="compositionally biased region" description="Low complexity" evidence="1">
    <location>
        <begin position="44"/>
        <end position="54"/>
    </location>
</feature>
<protein>
    <submittedName>
        <fullName evidence="3">Uncharacterized protein</fullName>
    </submittedName>
</protein>
<evidence type="ECO:0000256" key="2">
    <source>
        <dbReference type="SAM" id="SignalP"/>
    </source>
</evidence>
<feature type="signal peptide" evidence="2">
    <location>
        <begin position="1"/>
        <end position="30"/>
    </location>
</feature>
<proteinExistence type="predicted"/>
<organism evidence="3 4">
    <name type="scientific">Micromonospora coxensis</name>
    <dbReference type="NCBI Taxonomy" id="356852"/>
    <lineage>
        <taxon>Bacteria</taxon>
        <taxon>Bacillati</taxon>
        <taxon>Actinomycetota</taxon>
        <taxon>Actinomycetes</taxon>
        <taxon>Micromonosporales</taxon>
        <taxon>Micromonosporaceae</taxon>
        <taxon>Micromonospora</taxon>
    </lineage>
</organism>
<accession>A0A1C5JJZ1</accession>
<sequence>MRQTAGVTKRARVLPIAATLLIALGLSACSDDPEPGDPSWADGSPRPASAEAAPPEAPQEAPPSGTPPRTPSESPSTPPFTMPTKASGAPGARKVVDAFSAAGLKVANARNRTVDCGPDGAGIGCAELLVTDAVKVYVFPTEANAINQTDVWGADAYRKGAVVLSYLGTKTAEAERKRYNDVLARLG</sequence>